<reference evidence="1 2" key="1">
    <citation type="submission" date="2019-03" db="EMBL/GenBank/DDBJ databases">
        <title>Genomic Encyclopedia of Archaeal and Bacterial Type Strains, Phase II (KMG-II): from individual species to whole genera.</title>
        <authorList>
            <person name="Goeker M."/>
        </authorList>
    </citation>
    <scope>NUCLEOTIDE SEQUENCE [LARGE SCALE GENOMIC DNA]</scope>
    <source>
        <strain evidence="1 2">DSM 22554</strain>
    </source>
</reference>
<comment type="caution">
    <text evidence="1">The sequence shown here is derived from an EMBL/GenBank/DDBJ whole genome shotgun (WGS) entry which is preliminary data.</text>
</comment>
<keyword evidence="2" id="KW-1185">Reference proteome</keyword>
<gene>
    <name evidence="1" type="ORF">C8N28_0521</name>
</gene>
<sequence length="92" mass="10500">MENAMITELIQKEDIYQYKIINAPVDHSIDLKAKLQNALRLGNEFKSKSSITFMTQDGPKRIETTVWSLTDKYLQIKGGILLPLNSLIAIDY</sequence>
<name>A0A4R1M2I2_9SPHI</name>
<accession>A0A4R1M2I2</accession>
<dbReference type="Proteomes" id="UP000294616">
    <property type="component" value="Unassembled WGS sequence"/>
</dbReference>
<dbReference type="AlphaFoldDB" id="A0A4R1M2I2"/>
<dbReference type="EMBL" id="SMGO01000001">
    <property type="protein sequence ID" value="TCK85220.1"/>
    <property type="molecule type" value="Genomic_DNA"/>
</dbReference>
<protein>
    <submittedName>
        <fullName evidence="1">Uncharacterized protein</fullName>
    </submittedName>
</protein>
<organism evidence="1 2">
    <name type="scientific">Albibacterium bauzanense</name>
    <dbReference type="NCBI Taxonomy" id="653929"/>
    <lineage>
        <taxon>Bacteria</taxon>
        <taxon>Pseudomonadati</taxon>
        <taxon>Bacteroidota</taxon>
        <taxon>Sphingobacteriia</taxon>
        <taxon>Sphingobacteriales</taxon>
        <taxon>Sphingobacteriaceae</taxon>
        <taxon>Albibacterium</taxon>
    </lineage>
</organism>
<evidence type="ECO:0000313" key="1">
    <source>
        <dbReference type="EMBL" id="TCK85220.1"/>
    </source>
</evidence>
<dbReference type="RefSeq" id="WP_246012717.1">
    <property type="nucleotide sequence ID" value="NZ_SMGO01000001.1"/>
</dbReference>
<evidence type="ECO:0000313" key="2">
    <source>
        <dbReference type="Proteomes" id="UP000294616"/>
    </source>
</evidence>
<proteinExistence type="predicted"/>